<dbReference type="GO" id="GO:0046872">
    <property type="term" value="F:metal ion binding"/>
    <property type="evidence" value="ECO:0007669"/>
    <property type="project" value="UniProtKB-KW"/>
</dbReference>
<dbReference type="GO" id="GO:0042586">
    <property type="term" value="F:peptide deformylase activity"/>
    <property type="evidence" value="ECO:0007669"/>
    <property type="project" value="UniProtKB-UniRule"/>
</dbReference>
<dbReference type="PANTHER" id="PTHR10458">
    <property type="entry name" value="PEPTIDE DEFORMYLASE"/>
    <property type="match status" value="1"/>
</dbReference>
<accession>A0A6B0YTM2</accession>
<dbReference type="PIRSF" id="PIRSF004749">
    <property type="entry name" value="Pep_def"/>
    <property type="match status" value="1"/>
</dbReference>
<comment type="caution">
    <text evidence="3">The sequence shown here is derived from an EMBL/GenBank/DDBJ whole genome shotgun (WGS) entry which is preliminary data.</text>
</comment>
<organism evidence="3">
    <name type="scientific">Caldilineaceae bacterium SB0664_bin_27</name>
    <dbReference type="NCBI Taxonomy" id="2605260"/>
    <lineage>
        <taxon>Bacteria</taxon>
        <taxon>Bacillati</taxon>
        <taxon>Chloroflexota</taxon>
        <taxon>Caldilineae</taxon>
        <taxon>Caldilineales</taxon>
        <taxon>Caldilineaceae</taxon>
    </lineage>
</organism>
<keyword evidence="2" id="KW-0378">Hydrolase</keyword>
<dbReference type="SUPFAM" id="SSF56420">
    <property type="entry name" value="Peptide deformylase"/>
    <property type="match status" value="1"/>
</dbReference>
<dbReference type="InterPro" id="IPR036821">
    <property type="entry name" value="Peptide_deformylase_sf"/>
</dbReference>
<comment type="function">
    <text evidence="2">Removes the formyl group from the N-terminal Met of newly synthesized proteins. Requires at least a dipeptide for an efficient rate of reaction. N-terminal L-methionine is a prerequisite for activity but the enzyme has broad specificity at other positions.</text>
</comment>
<dbReference type="HAMAP" id="MF_00163">
    <property type="entry name" value="Pep_deformylase"/>
    <property type="match status" value="1"/>
</dbReference>
<dbReference type="AlphaFoldDB" id="A0A6B0YTM2"/>
<evidence type="ECO:0000313" key="3">
    <source>
        <dbReference type="EMBL" id="MXY94446.1"/>
    </source>
</evidence>
<keyword evidence="2" id="KW-0479">Metal-binding</keyword>
<name>A0A6B0YTM2_9CHLR</name>
<proteinExistence type="inferred from homology"/>
<dbReference type="PRINTS" id="PR01576">
    <property type="entry name" value="PDEFORMYLASE"/>
</dbReference>
<sequence length="166" mass="19459">MAVRQVLLLGHPKLYEVCEPVRQDEVERLGPVIQDLHDTLFDFRRKYGVGRAIAAPQIGAMKRLVYMYVSSPTVFFNPVLDQQSEEMITMWDDCMCFPDLVVKVRRHKRCRIRFLDREWQEQTMLLEDDLSELLQHECDHLDGVLAVSRAIDAESFALRSQMEFLD</sequence>
<feature type="binding site" evidence="2">
    <location>
        <position position="136"/>
    </location>
    <ligand>
        <name>Fe cation</name>
        <dbReference type="ChEBI" id="CHEBI:24875"/>
    </ligand>
</feature>
<dbReference type="PANTHER" id="PTHR10458:SF22">
    <property type="entry name" value="PEPTIDE DEFORMYLASE"/>
    <property type="match status" value="1"/>
</dbReference>
<dbReference type="EMBL" id="VXRG01000109">
    <property type="protein sequence ID" value="MXY94446.1"/>
    <property type="molecule type" value="Genomic_DNA"/>
</dbReference>
<evidence type="ECO:0000256" key="2">
    <source>
        <dbReference type="HAMAP-Rule" id="MF_00163"/>
    </source>
</evidence>
<dbReference type="EC" id="3.5.1.88" evidence="2"/>
<comment type="catalytic activity">
    <reaction evidence="2">
        <text>N-terminal N-formyl-L-methionyl-[peptide] + H2O = N-terminal L-methionyl-[peptide] + formate</text>
        <dbReference type="Rhea" id="RHEA:24420"/>
        <dbReference type="Rhea" id="RHEA-COMP:10639"/>
        <dbReference type="Rhea" id="RHEA-COMP:10640"/>
        <dbReference type="ChEBI" id="CHEBI:15377"/>
        <dbReference type="ChEBI" id="CHEBI:15740"/>
        <dbReference type="ChEBI" id="CHEBI:49298"/>
        <dbReference type="ChEBI" id="CHEBI:64731"/>
        <dbReference type="EC" id="3.5.1.88"/>
    </reaction>
</comment>
<comment type="similarity">
    <text evidence="1 2">Belongs to the polypeptide deformylase family.</text>
</comment>
<keyword evidence="2" id="KW-0408">Iron</keyword>
<feature type="active site" evidence="2">
    <location>
        <position position="137"/>
    </location>
</feature>
<gene>
    <name evidence="2" type="primary">def</name>
    <name evidence="3" type="ORF">F4Y42_13480</name>
</gene>
<dbReference type="Gene3D" id="3.90.45.10">
    <property type="entry name" value="Peptide deformylase"/>
    <property type="match status" value="1"/>
</dbReference>
<protein>
    <recommendedName>
        <fullName evidence="2">Peptide deformylase</fullName>
        <shortName evidence="2">PDF</shortName>
        <ecNumber evidence="2">3.5.1.88</ecNumber>
    </recommendedName>
    <alternativeName>
        <fullName evidence="2">Polypeptide deformylase</fullName>
    </alternativeName>
</protein>
<comment type="cofactor">
    <cofactor evidence="2">
        <name>Fe(2+)</name>
        <dbReference type="ChEBI" id="CHEBI:29033"/>
    </cofactor>
    <text evidence="2">Binds 1 Fe(2+) ion.</text>
</comment>
<dbReference type="InterPro" id="IPR023635">
    <property type="entry name" value="Peptide_deformylase"/>
</dbReference>
<dbReference type="GO" id="GO:0006412">
    <property type="term" value="P:translation"/>
    <property type="evidence" value="ECO:0007669"/>
    <property type="project" value="UniProtKB-UniRule"/>
</dbReference>
<dbReference type="Pfam" id="PF01327">
    <property type="entry name" value="Pep_deformylase"/>
    <property type="match status" value="1"/>
</dbReference>
<feature type="binding site" evidence="2">
    <location>
        <position position="140"/>
    </location>
    <ligand>
        <name>Fe cation</name>
        <dbReference type="ChEBI" id="CHEBI:24875"/>
    </ligand>
</feature>
<evidence type="ECO:0000256" key="1">
    <source>
        <dbReference type="ARBA" id="ARBA00010759"/>
    </source>
</evidence>
<keyword evidence="2" id="KW-0648">Protein biosynthesis</keyword>
<reference evidence="3" key="1">
    <citation type="submission" date="2019-09" db="EMBL/GenBank/DDBJ databases">
        <title>Characterisation of the sponge microbiome using genome-centric metagenomics.</title>
        <authorList>
            <person name="Engelberts J.P."/>
            <person name="Robbins S.J."/>
            <person name="De Goeij J.M."/>
            <person name="Aranda M."/>
            <person name="Bell S.C."/>
            <person name="Webster N.S."/>
        </authorList>
    </citation>
    <scope>NUCLEOTIDE SEQUENCE</scope>
    <source>
        <strain evidence="3">SB0664_bin_27</strain>
    </source>
</reference>
<feature type="binding site" evidence="2">
    <location>
        <position position="94"/>
    </location>
    <ligand>
        <name>Fe cation</name>
        <dbReference type="ChEBI" id="CHEBI:24875"/>
    </ligand>
</feature>